<dbReference type="GO" id="GO:0047911">
    <property type="term" value="F:galacturan 1,4-alpha-galacturonidase activity"/>
    <property type="evidence" value="ECO:0007669"/>
    <property type="project" value="UniProtKB-EC"/>
</dbReference>
<evidence type="ECO:0000256" key="14">
    <source>
        <dbReference type="ARBA" id="ARBA00048766"/>
    </source>
</evidence>
<dbReference type="EC" id="3.2.1.67" evidence="11"/>
<evidence type="ECO:0000256" key="17">
    <source>
        <dbReference type="SAM" id="SignalP"/>
    </source>
</evidence>
<keyword evidence="19" id="KW-1185">Reference proteome</keyword>
<evidence type="ECO:0000256" key="5">
    <source>
        <dbReference type="ARBA" id="ARBA00022737"/>
    </source>
</evidence>
<feature type="chain" id="PRO_5040471420" description="galacturonan 1,4-alpha-galacturonidase" evidence="17">
    <location>
        <begin position="22"/>
        <end position="429"/>
    </location>
</feature>
<proteinExistence type="inferred from homology"/>
<dbReference type="SMART" id="SM00710">
    <property type="entry name" value="PbH1"/>
    <property type="match status" value="5"/>
</dbReference>
<accession>A0A9P4IC03</accession>
<keyword evidence="4 17" id="KW-0732">Signal</keyword>
<comment type="similarity">
    <text evidence="2 16">Belongs to the glycosyl hydrolase 28 family.</text>
</comment>
<dbReference type="OrthoDB" id="187139at2759"/>
<keyword evidence="3" id="KW-0964">Secreted</keyword>
<dbReference type="InterPro" id="IPR011050">
    <property type="entry name" value="Pectin_lyase_fold/virulence"/>
</dbReference>
<keyword evidence="10" id="KW-0961">Cell wall biogenesis/degradation</keyword>
<keyword evidence="5" id="KW-0677">Repeat</keyword>
<dbReference type="SUPFAM" id="SSF51126">
    <property type="entry name" value="Pectin lyase-like"/>
    <property type="match status" value="1"/>
</dbReference>
<evidence type="ECO:0000256" key="3">
    <source>
        <dbReference type="ARBA" id="ARBA00022525"/>
    </source>
</evidence>
<sequence>MHPKLLAFLAIGCLLLALVDAGRPKITYAPRKPFKPMKPSPPRKKTCDVKANGYGRDDSQNILSALKKCNNGGTVVFKPGTVYTIGKALDMTFLKSVDIDIQGTIKFTDDIVYWEGNSFKYAFQNQSSFFQIGGKDVNVYGGGTLDGQGQPWWQALQTNASIVRPILFAVIGLEGGTIADINLVNSPNWFNIIANSSDVTYDGLHMTAVSTNSSIFPSNTDGWDTLRSTNIVIQNSHINNGDDCVAFKPNSTDILVQNLYCNGSHGISVGSLGQYLGEVDIVENVEVYNIHMSNASDGARIKVWPGSPPGAAFGTGGGSGYVKNIVYNGMHIDNDQWAIELTQCYGVSNASICDQYPSNMTISEIQFTNFDGVTSKTHEPDVATVVCSSPDVCFDIHVSNFSVVSPEGTNDAVCTNVDNSTLGLNCTSG</sequence>
<keyword evidence="8" id="KW-0325">Glycoprotein</keyword>
<reference evidence="18" key="1">
    <citation type="journal article" date="2020" name="Stud. Mycol.">
        <title>101 Dothideomycetes genomes: a test case for predicting lifestyles and emergence of pathogens.</title>
        <authorList>
            <person name="Haridas S."/>
            <person name="Albert R."/>
            <person name="Binder M."/>
            <person name="Bloem J."/>
            <person name="Labutti K."/>
            <person name="Salamov A."/>
            <person name="Andreopoulos B."/>
            <person name="Baker S."/>
            <person name="Barry K."/>
            <person name="Bills G."/>
            <person name="Bluhm B."/>
            <person name="Cannon C."/>
            <person name="Castanera R."/>
            <person name="Culley D."/>
            <person name="Daum C."/>
            <person name="Ezra D."/>
            <person name="Gonzalez J."/>
            <person name="Henrissat B."/>
            <person name="Kuo A."/>
            <person name="Liang C."/>
            <person name="Lipzen A."/>
            <person name="Lutzoni F."/>
            <person name="Magnuson J."/>
            <person name="Mondo S."/>
            <person name="Nolan M."/>
            <person name="Ohm R."/>
            <person name="Pangilinan J."/>
            <person name="Park H.-J."/>
            <person name="Ramirez L."/>
            <person name="Alfaro M."/>
            <person name="Sun H."/>
            <person name="Tritt A."/>
            <person name="Yoshinaga Y."/>
            <person name="Zwiers L.-H."/>
            <person name="Turgeon B."/>
            <person name="Goodwin S."/>
            <person name="Spatafora J."/>
            <person name="Crous P."/>
            <person name="Grigoriev I."/>
        </authorList>
    </citation>
    <scope>NUCLEOTIDE SEQUENCE</scope>
    <source>
        <strain evidence="18">CBS 133067</strain>
    </source>
</reference>
<dbReference type="PROSITE" id="PS00502">
    <property type="entry name" value="POLYGALACTURONASE"/>
    <property type="match status" value="1"/>
</dbReference>
<dbReference type="GO" id="GO:0071555">
    <property type="term" value="P:cell wall organization"/>
    <property type="evidence" value="ECO:0007669"/>
    <property type="project" value="UniProtKB-KW"/>
</dbReference>
<evidence type="ECO:0000256" key="8">
    <source>
        <dbReference type="ARBA" id="ARBA00023180"/>
    </source>
</evidence>
<evidence type="ECO:0000256" key="13">
    <source>
        <dbReference type="ARBA" id="ARBA00043142"/>
    </source>
</evidence>
<evidence type="ECO:0000256" key="2">
    <source>
        <dbReference type="ARBA" id="ARBA00008834"/>
    </source>
</evidence>
<organism evidence="18 19">
    <name type="scientific">Rhizodiscina lignyota</name>
    <dbReference type="NCBI Taxonomy" id="1504668"/>
    <lineage>
        <taxon>Eukaryota</taxon>
        <taxon>Fungi</taxon>
        <taxon>Dikarya</taxon>
        <taxon>Ascomycota</taxon>
        <taxon>Pezizomycotina</taxon>
        <taxon>Dothideomycetes</taxon>
        <taxon>Pleosporomycetidae</taxon>
        <taxon>Aulographales</taxon>
        <taxon>Rhizodiscinaceae</taxon>
        <taxon>Rhizodiscina</taxon>
    </lineage>
</organism>
<dbReference type="GO" id="GO:0004650">
    <property type="term" value="F:polygalacturonase activity"/>
    <property type="evidence" value="ECO:0007669"/>
    <property type="project" value="InterPro"/>
</dbReference>
<gene>
    <name evidence="18" type="ORF">NA57DRAFT_66084</name>
</gene>
<evidence type="ECO:0000256" key="10">
    <source>
        <dbReference type="ARBA" id="ARBA00023316"/>
    </source>
</evidence>
<evidence type="ECO:0000256" key="1">
    <source>
        <dbReference type="ARBA" id="ARBA00004613"/>
    </source>
</evidence>
<comment type="subcellular location">
    <subcellularLocation>
        <location evidence="1">Secreted</location>
    </subcellularLocation>
</comment>
<evidence type="ECO:0000256" key="15">
    <source>
        <dbReference type="PROSITE-ProRule" id="PRU10052"/>
    </source>
</evidence>
<evidence type="ECO:0000256" key="16">
    <source>
        <dbReference type="RuleBase" id="RU361169"/>
    </source>
</evidence>
<evidence type="ECO:0000256" key="7">
    <source>
        <dbReference type="ARBA" id="ARBA00023157"/>
    </source>
</evidence>
<dbReference type="InterPro" id="IPR000743">
    <property type="entry name" value="Glyco_hydro_28"/>
</dbReference>
<dbReference type="Gene3D" id="2.160.20.10">
    <property type="entry name" value="Single-stranded right-handed beta-helix, Pectin lyase-like"/>
    <property type="match status" value="1"/>
</dbReference>
<evidence type="ECO:0000256" key="6">
    <source>
        <dbReference type="ARBA" id="ARBA00022801"/>
    </source>
</evidence>
<evidence type="ECO:0000313" key="19">
    <source>
        <dbReference type="Proteomes" id="UP000799772"/>
    </source>
</evidence>
<dbReference type="AlphaFoldDB" id="A0A9P4IC03"/>
<dbReference type="GO" id="GO:0005576">
    <property type="term" value="C:extracellular region"/>
    <property type="evidence" value="ECO:0007669"/>
    <property type="project" value="UniProtKB-SubCell"/>
</dbReference>
<dbReference type="InterPro" id="IPR012334">
    <property type="entry name" value="Pectin_lyas_fold"/>
</dbReference>
<dbReference type="PANTHER" id="PTHR31736">
    <property type="match status" value="1"/>
</dbReference>
<dbReference type="Pfam" id="PF00295">
    <property type="entry name" value="Glyco_hydro_28"/>
    <property type="match status" value="1"/>
</dbReference>
<evidence type="ECO:0000256" key="12">
    <source>
        <dbReference type="ARBA" id="ARBA00041604"/>
    </source>
</evidence>
<evidence type="ECO:0000313" key="18">
    <source>
        <dbReference type="EMBL" id="KAF2098780.1"/>
    </source>
</evidence>
<dbReference type="PANTHER" id="PTHR31736:SF14">
    <property type="entry name" value="EXOPOLYGALACTURONASE X-1-RELATED"/>
    <property type="match status" value="1"/>
</dbReference>
<keyword evidence="6 16" id="KW-0378">Hydrolase</keyword>
<evidence type="ECO:0000256" key="4">
    <source>
        <dbReference type="ARBA" id="ARBA00022729"/>
    </source>
</evidence>
<keyword evidence="9 16" id="KW-0326">Glycosidase</keyword>
<name>A0A9P4IC03_9PEZI</name>
<feature type="signal peptide" evidence="17">
    <location>
        <begin position="1"/>
        <end position="21"/>
    </location>
</feature>
<protein>
    <recommendedName>
        <fullName evidence="11">galacturonan 1,4-alpha-galacturonidase</fullName>
        <ecNumber evidence="11">3.2.1.67</ecNumber>
    </recommendedName>
    <alternativeName>
        <fullName evidence="13">Galacturan 1,4-alpha-galacturonidase</fullName>
    </alternativeName>
    <alternativeName>
        <fullName evidence="12">Poly(1,4-alpha-D-galacturonide)galacturonohydrolase</fullName>
    </alternativeName>
</protein>
<evidence type="ECO:0000256" key="11">
    <source>
        <dbReference type="ARBA" id="ARBA00038933"/>
    </source>
</evidence>
<dbReference type="InterPro" id="IPR006626">
    <property type="entry name" value="PbH1"/>
</dbReference>
<feature type="active site" evidence="15">
    <location>
        <position position="265"/>
    </location>
</feature>
<evidence type="ECO:0000256" key="9">
    <source>
        <dbReference type="ARBA" id="ARBA00023295"/>
    </source>
</evidence>
<dbReference type="GO" id="GO:0045490">
    <property type="term" value="P:pectin catabolic process"/>
    <property type="evidence" value="ECO:0007669"/>
    <property type="project" value="UniProtKB-ARBA"/>
</dbReference>
<comment type="caution">
    <text evidence="18">The sequence shown here is derived from an EMBL/GenBank/DDBJ whole genome shotgun (WGS) entry which is preliminary data.</text>
</comment>
<comment type="catalytic activity">
    <reaction evidence="14">
        <text>[(1-&gt;4)-alpha-D-galacturonosyl](n) + H2O = alpha-D-galacturonate + [(1-&gt;4)-alpha-D-galacturonosyl](n-1)</text>
        <dbReference type="Rhea" id="RHEA:14117"/>
        <dbReference type="Rhea" id="RHEA-COMP:14570"/>
        <dbReference type="Rhea" id="RHEA-COMP:14572"/>
        <dbReference type="ChEBI" id="CHEBI:15377"/>
        <dbReference type="ChEBI" id="CHEBI:58658"/>
        <dbReference type="ChEBI" id="CHEBI:140523"/>
        <dbReference type="EC" id="3.2.1.67"/>
    </reaction>
</comment>
<dbReference type="Proteomes" id="UP000799772">
    <property type="component" value="Unassembled WGS sequence"/>
</dbReference>
<keyword evidence="7" id="KW-1015">Disulfide bond</keyword>
<dbReference type="EMBL" id="ML978126">
    <property type="protein sequence ID" value="KAF2098780.1"/>
    <property type="molecule type" value="Genomic_DNA"/>
</dbReference>